<gene>
    <name evidence="2" type="ORF">EHQ76_14565</name>
</gene>
<feature type="domain" description="Penicillin-binding protein transpeptidase" evidence="1">
    <location>
        <begin position="56"/>
        <end position="180"/>
    </location>
</feature>
<dbReference type="PROSITE" id="PS51257">
    <property type="entry name" value="PROKAR_LIPOPROTEIN"/>
    <property type="match status" value="1"/>
</dbReference>
<accession>A0A5F2B4K7</accession>
<reference evidence="2 3" key="1">
    <citation type="journal article" date="2019" name="PLoS Negl. Trop. Dis.">
        <title>Revisiting the worldwide diversity of Leptospira species in the environment.</title>
        <authorList>
            <person name="Vincent A.T."/>
            <person name="Schiettekatte O."/>
            <person name="Bourhy P."/>
            <person name="Veyrier F.J."/>
            <person name="Picardeau M."/>
        </authorList>
    </citation>
    <scope>NUCLEOTIDE SEQUENCE [LARGE SCALE GENOMIC DNA]</scope>
    <source>
        <strain evidence="2 3">201702444</strain>
    </source>
</reference>
<proteinExistence type="predicted"/>
<sequence length="284" mass="32817">MKNSFLFLFLVLIWIFSCKSDPIISSLPPMPFSEKNLNGEGKFPCAILINRTTRNKIYFQKDECFYKTPPSSLFHSYLALVALENGYLKEDQSLFFWDKTRHPYIRWQKDQNLKSALEYSVHWYFTKLWNDIGPEKGKTLLEKTRAFSNPIPATRNSFWLDGSYNVSPSEFADFLIRLQEPAPPFRDKTISTVFNLLKRTPGSLSNASGSHDLSGDWNGVEDYKSDSAFHYTQDEANSWFWASFQKSNVHWILLTRVRVTGQPSTPLEAAKLASKILQEESIIQ</sequence>
<evidence type="ECO:0000259" key="1">
    <source>
        <dbReference type="Pfam" id="PF00905"/>
    </source>
</evidence>
<organism evidence="2 3">
    <name type="scientific">Leptospira barantonii</name>
    <dbReference type="NCBI Taxonomy" id="2023184"/>
    <lineage>
        <taxon>Bacteria</taxon>
        <taxon>Pseudomonadati</taxon>
        <taxon>Spirochaetota</taxon>
        <taxon>Spirochaetia</taxon>
        <taxon>Leptospirales</taxon>
        <taxon>Leptospiraceae</taxon>
        <taxon>Leptospira</taxon>
    </lineage>
</organism>
<dbReference type="InterPro" id="IPR012338">
    <property type="entry name" value="Beta-lactam/transpept-like"/>
</dbReference>
<evidence type="ECO:0000313" key="2">
    <source>
        <dbReference type="EMBL" id="TGL97509.1"/>
    </source>
</evidence>
<dbReference type="AlphaFoldDB" id="A0A5F2B4K7"/>
<dbReference type="GO" id="GO:0008658">
    <property type="term" value="F:penicillin binding"/>
    <property type="evidence" value="ECO:0007669"/>
    <property type="project" value="InterPro"/>
</dbReference>
<dbReference type="SUPFAM" id="SSF56601">
    <property type="entry name" value="beta-lactamase/transpeptidase-like"/>
    <property type="match status" value="1"/>
</dbReference>
<comment type="caution">
    <text evidence="2">The sequence shown here is derived from an EMBL/GenBank/DDBJ whole genome shotgun (WGS) entry which is preliminary data.</text>
</comment>
<name>A0A5F2B4K7_9LEPT</name>
<dbReference type="EMBL" id="RQGN01000081">
    <property type="protein sequence ID" value="TGL97509.1"/>
    <property type="molecule type" value="Genomic_DNA"/>
</dbReference>
<dbReference type="Gene3D" id="3.40.710.10">
    <property type="entry name" value="DD-peptidase/beta-lactamase superfamily"/>
    <property type="match status" value="1"/>
</dbReference>
<dbReference type="OrthoDB" id="338244at2"/>
<protein>
    <submittedName>
        <fullName evidence="2">Penicillin binding protein transpeptidase domain-containing protein</fullName>
    </submittedName>
</protein>
<dbReference type="RefSeq" id="WP_135671649.1">
    <property type="nucleotide sequence ID" value="NZ_RQGN01000081.1"/>
</dbReference>
<dbReference type="Pfam" id="PF00905">
    <property type="entry name" value="Transpeptidase"/>
    <property type="match status" value="1"/>
</dbReference>
<evidence type="ECO:0000313" key="3">
    <source>
        <dbReference type="Proteomes" id="UP000298429"/>
    </source>
</evidence>
<dbReference type="InterPro" id="IPR001460">
    <property type="entry name" value="PCN-bd_Tpept"/>
</dbReference>
<dbReference type="Proteomes" id="UP000298429">
    <property type="component" value="Unassembled WGS sequence"/>
</dbReference>